<dbReference type="SMART" id="SM00120">
    <property type="entry name" value="HX"/>
    <property type="match status" value="3"/>
</dbReference>
<dbReference type="AlphaFoldDB" id="A0A7R9Q0Z9"/>
<dbReference type="InterPro" id="IPR036375">
    <property type="entry name" value="Hemopexin-like_dom_sf"/>
</dbReference>
<feature type="compositionally biased region" description="Basic residues" evidence="1">
    <location>
        <begin position="62"/>
        <end position="72"/>
    </location>
</feature>
<feature type="region of interest" description="Disordered" evidence="1">
    <location>
        <begin position="1"/>
        <end position="119"/>
    </location>
</feature>
<organism evidence="2">
    <name type="scientific">Medioppia subpectinata</name>
    <dbReference type="NCBI Taxonomy" id="1979941"/>
    <lineage>
        <taxon>Eukaryota</taxon>
        <taxon>Metazoa</taxon>
        <taxon>Ecdysozoa</taxon>
        <taxon>Arthropoda</taxon>
        <taxon>Chelicerata</taxon>
        <taxon>Arachnida</taxon>
        <taxon>Acari</taxon>
        <taxon>Acariformes</taxon>
        <taxon>Sarcoptiformes</taxon>
        <taxon>Oribatida</taxon>
        <taxon>Brachypylina</taxon>
        <taxon>Oppioidea</taxon>
        <taxon>Oppiidae</taxon>
        <taxon>Medioppia</taxon>
    </lineage>
</organism>
<reference evidence="2" key="1">
    <citation type="submission" date="2020-11" db="EMBL/GenBank/DDBJ databases">
        <authorList>
            <person name="Tran Van P."/>
        </authorList>
    </citation>
    <scope>NUCLEOTIDE SEQUENCE</scope>
</reference>
<dbReference type="OrthoDB" id="6519790at2759"/>
<dbReference type="InterPro" id="IPR018487">
    <property type="entry name" value="Hemopexin-like_repeat"/>
</dbReference>
<dbReference type="EMBL" id="CAJPIZ010005478">
    <property type="protein sequence ID" value="CAG2108647.1"/>
    <property type="molecule type" value="Genomic_DNA"/>
</dbReference>
<feature type="non-terminal residue" evidence="2">
    <location>
        <position position="823"/>
    </location>
</feature>
<evidence type="ECO:0000313" key="3">
    <source>
        <dbReference type="Proteomes" id="UP000759131"/>
    </source>
</evidence>
<gene>
    <name evidence="2" type="ORF">OSB1V03_LOCUS8639</name>
</gene>
<dbReference type="EMBL" id="OC860053">
    <property type="protein sequence ID" value="CAD7628217.1"/>
    <property type="molecule type" value="Genomic_DNA"/>
</dbReference>
<accession>A0A7R9Q0Z9</accession>
<name>A0A7R9Q0Z9_9ACAR</name>
<proteinExistence type="predicted"/>
<evidence type="ECO:0000313" key="2">
    <source>
        <dbReference type="EMBL" id="CAD7628217.1"/>
    </source>
</evidence>
<dbReference type="Proteomes" id="UP000759131">
    <property type="component" value="Unassembled WGS sequence"/>
</dbReference>
<sequence>SDGEDEEKPKSKGPKKGRKGKADPDAEDSAAGESPKGKASKKGRKPKPSDADGDSGGESPAKRKKGGKTGGRKPKDGDPEGTTEAAAESAPKPSARKNSPPVNVNEQPIGDEIREPEGDLNDLGALIPSGDSPNKFAKIIDDDVCHVIIRMGKMYWDGKCKPVREDPNKYPPKIVGAVKTRAGQWYYFDRDGKYCTRKDRETTDCNDWKDNKEVFGCDADQSETMEALCDKPKIKAAGNHWPLILVFRGQKYWVFDNKEQPGKPFGKLITGALPARDKWPGVHLPGGQSHHKQAMVMVYRNKWSRWMPGKDQTEGDVFDEPILDKGDDDDEDGDVGNAGALINVDIAGARYAKIKGDQVCNLQITYNQSVWIGDCRPALTDAEQFPPFIVAAIKGRDRNWYYFDEKGKYCKRAEGTRDKCTDWKDNGEVFGCNAKKLKPELDALCDNVTISSGGNYPPFVYIFRGRKYWKFDGHHPKAGKPLGDLIKGNRPAKEEFDGIHMPGGASFNKNAFVVVYKNTWSQWKPKGADIGLHKKMRRNDNEINNAPIGTATMEILGEPDDQPDGEPADKGALIATNEKKGRYAVIRGKQICYYLMTDAKLSSVGKCQPVSDDKNNYPSNTIAVLRDRDRNWYFFDSRGKYCKRKAGNKDNCSKWVSNEEVFGCRVKSKVSFVQSLCGNVKISAGTNFSPFVYVFRGGKYWKFNNRPKKNKPFGDIVDGGKLAAEKWPDIHFPGGAGYRKSAFVMVYRDKWSLWRKTSTEVLDATIGVSGDGNSNDDENDVMVRSSADGDFDDALVADGEGDYDLMREEMDPSYEHALTVAEG</sequence>
<protein>
    <submittedName>
        <fullName evidence="2">Uncharacterized protein</fullName>
    </submittedName>
</protein>
<keyword evidence="3" id="KW-1185">Reference proteome</keyword>
<dbReference type="Gene3D" id="2.110.10.10">
    <property type="entry name" value="Hemopexin-like domain"/>
    <property type="match status" value="1"/>
</dbReference>
<feature type="compositionally biased region" description="Low complexity" evidence="1">
    <location>
        <begin position="82"/>
        <end position="97"/>
    </location>
</feature>
<evidence type="ECO:0000256" key="1">
    <source>
        <dbReference type="SAM" id="MobiDB-lite"/>
    </source>
</evidence>